<dbReference type="Proteomes" id="UP001302676">
    <property type="component" value="Unassembled WGS sequence"/>
</dbReference>
<keyword evidence="10" id="KW-1185">Reference proteome</keyword>
<evidence type="ECO:0000256" key="2">
    <source>
        <dbReference type="ARBA" id="ARBA00022679"/>
    </source>
</evidence>
<sequence length="1325" mass="143478">MEASDDGTAEEVVVASSRPAPTSAGGSSSSSILTSVRSSSVSLSGASSSKSSLRGVPGALAAAIPSKLQNPLPAVSQKRRTPNASPVAAASAAPSAGTAAAGEVTGVTAAAAAGRPTRTIDSTPSRTSRYSTRDVVRDSQSQSQSPAPSVDLSTQQPPPPAPRSSPQPAASSRMPRGAVPTFTAQTPKRAVAWTVDKIADALVELSEQVGQDHAMLVEYLLEEAEKQTRPPGHLEAEDAFAGMKSIALESGSVPPAGVEMMEVKFKQHSGEHGRTRGSGRRALYPVRCIKPDREPVPGYRFHHVEIRKNILAPNSMLNFVPHLRDVDPNTEEEKMYNSWLRDLESLDTKSGFQIQNRAQKLARRAQNEYAATLTPYLEPWLQQLAIDGCTKSTLIRYMASQAPHDDAAITPQQKSNLLDTHSDSVVGASPRSAKGAKMFTEAFDRVFDDDGGDKRKLRHVALRDILMLDKSVEPILDNKRAKDGAGTGSSQPKQLPRGQVVMERVEEALGSYSALGCLICFSHDCEHGEIERDNQKRCFSLEEIGGLEPTLRRKWAAQLEAQAQTQTPTQNGTTTTTTTVAARPTHQPCRNQCYRSYNTGHPDAEVEPWSESDVGVLEWMFAAIGHSPSLKAQCFVGAILGRHCWDVHRKLKELDLSLPPAEPPQQSKPAKPPKAIPWYDRKKKQLLGDWQDATVTHEHAVRELFPPCHHDGPCTAANGCPCASAGSHPVLCERFCLCTADECALKFTGCACHSSGKTCIQRQKEGRPCICVQLNRECDPGLCRGCGARERADPENAYDEALHATGCQNVAMQRGAPKAVLLGKSQLEACGYGLFTAEDIAPDEFVIEYTGELISHDEGVRREHRRGDVFDEENKVSYLFTLLEQEGIWVDAAMYGNLSRYINHASSANANIMPRIMYVNHEFRIKFIAIRDIRAGEELFFNYGDNFPNLTKKLVERNNEKAGGSSDGGSKNTVGGGAKRKGPATHTARKTTSKNTFPDDGLDDDDAWLNGAMMPLPEDDDLNDEWGNPKRRKKRGGRRPGAGRKKKQPQPQPSAGLDAADDDISPDSQLLTENSNATAAAMSEQQNDIDPSTPSRRRITKRSYASMVNPQSLNPSASNSDTGAGSPSVKQHQQLPILKKVSRRGGARPGAGRKPKHRPPGNGTFQPIHDDSAPASVPASASASAPVSASHSASTSFSLSVAESSGGTRRNQRETRILFTSSASGSGPSTREKEKERERGAKEKEGGREQQGGGYETRARQTRAGGKERNRNGYIQGDADGYSGADGYGGGGEMDADGDTDREDDVIDRSARKRQKPLRYRDEEE</sequence>
<feature type="region of interest" description="Disordered" evidence="6">
    <location>
        <begin position="562"/>
        <end position="581"/>
    </location>
</feature>
<reference evidence="9" key="1">
    <citation type="journal article" date="2023" name="Mol. Phylogenet. Evol.">
        <title>Genome-scale phylogeny and comparative genomics of the fungal order Sordariales.</title>
        <authorList>
            <person name="Hensen N."/>
            <person name="Bonometti L."/>
            <person name="Westerberg I."/>
            <person name="Brannstrom I.O."/>
            <person name="Guillou S."/>
            <person name="Cros-Aarteil S."/>
            <person name="Calhoun S."/>
            <person name="Haridas S."/>
            <person name="Kuo A."/>
            <person name="Mondo S."/>
            <person name="Pangilinan J."/>
            <person name="Riley R."/>
            <person name="LaButti K."/>
            <person name="Andreopoulos B."/>
            <person name="Lipzen A."/>
            <person name="Chen C."/>
            <person name="Yan M."/>
            <person name="Daum C."/>
            <person name="Ng V."/>
            <person name="Clum A."/>
            <person name="Steindorff A."/>
            <person name="Ohm R.A."/>
            <person name="Martin F."/>
            <person name="Silar P."/>
            <person name="Natvig D.O."/>
            <person name="Lalanne C."/>
            <person name="Gautier V."/>
            <person name="Ament-Velasquez S.L."/>
            <person name="Kruys A."/>
            <person name="Hutchinson M.I."/>
            <person name="Powell A.J."/>
            <person name="Barry K."/>
            <person name="Miller A.N."/>
            <person name="Grigoriev I.V."/>
            <person name="Debuchy R."/>
            <person name="Gladieux P."/>
            <person name="Hiltunen Thoren M."/>
            <person name="Johannesson H."/>
        </authorList>
    </citation>
    <scope>NUCLEOTIDE SEQUENCE</scope>
    <source>
        <strain evidence="9">CBS 141.50</strain>
    </source>
</reference>
<dbReference type="GO" id="GO:0046976">
    <property type="term" value="F:histone H3K27 methyltransferase activity"/>
    <property type="evidence" value="ECO:0007669"/>
    <property type="project" value="TreeGrafter"/>
</dbReference>
<dbReference type="PANTHER" id="PTHR45747:SF4">
    <property type="entry name" value="HISTONE-LYSINE N-METHYLTRANSFERASE E(Z)"/>
    <property type="match status" value="1"/>
</dbReference>
<feature type="compositionally biased region" description="Low complexity" evidence="6">
    <location>
        <begin position="82"/>
        <end position="114"/>
    </location>
</feature>
<feature type="compositionally biased region" description="Low complexity" evidence="6">
    <location>
        <begin position="16"/>
        <end position="54"/>
    </location>
</feature>
<feature type="compositionally biased region" description="Polar residues" evidence="6">
    <location>
        <begin position="1066"/>
        <end position="1094"/>
    </location>
</feature>
<organism evidence="9 10">
    <name type="scientific">Dichotomopilus funicola</name>
    <dbReference type="NCBI Taxonomy" id="1934379"/>
    <lineage>
        <taxon>Eukaryota</taxon>
        <taxon>Fungi</taxon>
        <taxon>Dikarya</taxon>
        <taxon>Ascomycota</taxon>
        <taxon>Pezizomycotina</taxon>
        <taxon>Sordariomycetes</taxon>
        <taxon>Sordariomycetidae</taxon>
        <taxon>Sordariales</taxon>
        <taxon>Chaetomiaceae</taxon>
        <taxon>Dichotomopilus</taxon>
    </lineage>
</organism>
<feature type="region of interest" description="Disordered" evidence="6">
    <location>
        <begin position="958"/>
        <end position="1325"/>
    </location>
</feature>
<keyword evidence="2" id="KW-0808">Transferase</keyword>
<dbReference type="GO" id="GO:0005634">
    <property type="term" value="C:nucleus"/>
    <property type="evidence" value="ECO:0007669"/>
    <property type="project" value="TreeGrafter"/>
</dbReference>
<dbReference type="PANTHER" id="PTHR45747">
    <property type="entry name" value="HISTONE-LYSINE N-METHYLTRANSFERASE E(Z)"/>
    <property type="match status" value="1"/>
</dbReference>
<comment type="caution">
    <text evidence="9">The sequence shown here is derived from an EMBL/GenBank/DDBJ whole genome shotgun (WGS) entry which is preliminary data.</text>
</comment>
<dbReference type="Pfam" id="PF00856">
    <property type="entry name" value="SET"/>
    <property type="match status" value="1"/>
</dbReference>
<evidence type="ECO:0000259" key="8">
    <source>
        <dbReference type="PROSITE" id="PS51633"/>
    </source>
</evidence>
<feature type="compositionally biased region" description="Low complexity" evidence="6">
    <location>
        <begin position="166"/>
        <end position="176"/>
    </location>
</feature>
<feature type="compositionally biased region" description="Polar residues" evidence="6">
    <location>
        <begin position="1218"/>
        <end position="1229"/>
    </location>
</feature>
<feature type="compositionally biased region" description="Basic residues" evidence="6">
    <location>
        <begin position="1029"/>
        <end position="1048"/>
    </location>
</feature>
<dbReference type="Pfam" id="PF18601">
    <property type="entry name" value="EZH2_N"/>
    <property type="match status" value="1"/>
</dbReference>
<dbReference type="InterPro" id="IPR046341">
    <property type="entry name" value="SET_dom_sf"/>
</dbReference>
<dbReference type="PROSITE" id="PS50280">
    <property type="entry name" value="SET"/>
    <property type="match status" value="1"/>
</dbReference>
<gene>
    <name evidence="9" type="ORF">C8A04DRAFT_15589</name>
</gene>
<evidence type="ECO:0000256" key="1">
    <source>
        <dbReference type="ARBA" id="ARBA00022603"/>
    </source>
</evidence>
<dbReference type="Gene3D" id="2.170.270.10">
    <property type="entry name" value="SET domain"/>
    <property type="match status" value="1"/>
</dbReference>
<feature type="domain" description="SET" evidence="7">
    <location>
        <begin position="818"/>
        <end position="944"/>
    </location>
</feature>
<dbReference type="InterPro" id="IPR048360">
    <property type="entry name" value="Ezh2_CXC_fung"/>
</dbReference>
<keyword evidence="1" id="KW-0489">Methyltransferase</keyword>
<dbReference type="SUPFAM" id="SSF82199">
    <property type="entry name" value="SET domain"/>
    <property type="match status" value="1"/>
</dbReference>
<feature type="region of interest" description="Disordered" evidence="6">
    <location>
        <begin position="1"/>
        <end position="183"/>
    </location>
</feature>
<dbReference type="InterPro" id="IPR001214">
    <property type="entry name" value="SET_dom"/>
</dbReference>
<keyword evidence="5" id="KW-0804">Transcription</keyword>
<keyword evidence="3" id="KW-0949">S-adenosyl-L-methionine</keyword>
<feature type="compositionally biased region" description="Basic and acidic residues" evidence="6">
    <location>
        <begin position="1230"/>
        <end position="1248"/>
    </location>
</feature>
<evidence type="ECO:0000313" key="9">
    <source>
        <dbReference type="EMBL" id="KAK4139737.1"/>
    </source>
</evidence>
<feature type="domain" description="CXC" evidence="8">
    <location>
        <begin position="681"/>
        <end position="803"/>
    </location>
</feature>
<feature type="compositionally biased region" description="Low complexity" evidence="6">
    <location>
        <begin position="1173"/>
        <end position="1205"/>
    </location>
</feature>
<protein>
    <submittedName>
        <fullName evidence="9">Uncharacterized protein</fullName>
    </submittedName>
</protein>
<accession>A0AAN6UV26</accession>
<feature type="compositionally biased region" description="Acidic residues" evidence="6">
    <location>
        <begin position="1294"/>
        <end position="1306"/>
    </location>
</feature>
<evidence type="ECO:0000256" key="3">
    <source>
        <dbReference type="ARBA" id="ARBA00022691"/>
    </source>
</evidence>
<dbReference type="InterPro" id="IPR026489">
    <property type="entry name" value="CXC_dom"/>
</dbReference>
<evidence type="ECO:0000313" key="10">
    <source>
        <dbReference type="Proteomes" id="UP001302676"/>
    </source>
</evidence>
<dbReference type="SMART" id="SM00317">
    <property type="entry name" value="SET"/>
    <property type="match status" value="1"/>
</dbReference>
<dbReference type="GO" id="GO:0032259">
    <property type="term" value="P:methylation"/>
    <property type="evidence" value="ECO:0007669"/>
    <property type="project" value="UniProtKB-KW"/>
</dbReference>
<dbReference type="PROSITE" id="PS51633">
    <property type="entry name" value="CXC"/>
    <property type="match status" value="1"/>
</dbReference>
<dbReference type="RefSeq" id="XP_062633108.1">
    <property type="nucleotide sequence ID" value="XM_062778544.1"/>
</dbReference>
<dbReference type="GeneID" id="87815157"/>
<evidence type="ECO:0000256" key="5">
    <source>
        <dbReference type="ARBA" id="ARBA00023163"/>
    </source>
</evidence>
<dbReference type="GO" id="GO:0031507">
    <property type="term" value="P:heterochromatin formation"/>
    <property type="evidence" value="ECO:0007669"/>
    <property type="project" value="TreeGrafter"/>
</dbReference>
<feature type="region of interest" description="Disordered" evidence="6">
    <location>
        <begin position="477"/>
        <end position="497"/>
    </location>
</feature>
<dbReference type="GO" id="GO:0003682">
    <property type="term" value="F:chromatin binding"/>
    <property type="evidence" value="ECO:0007669"/>
    <property type="project" value="TreeGrafter"/>
</dbReference>
<dbReference type="EMBL" id="MU853651">
    <property type="protein sequence ID" value="KAK4139737.1"/>
    <property type="molecule type" value="Genomic_DNA"/>
</dbReference>
<evidence type="ECO:0000256" key="6">
    <source>
        <dbReference type="SAM" id="MobiDB-lite"/>
    </source>
</evidence>
<reference evidence="9" key="2">
    <citation type="submission" date="2023-05" db="EMBL/GenBank/DDBJ databases">
        <authorList>
            <consortium name="Lawrence Berkeley National Laboratory"/>
            <person name="Steindorff A."/>
            <person name="Hensen N."/>
            <person name="Bonometti L."/>
            <person name="Westerberg I."/>
            <person name="Brannstrom I.O."/>
            <person name="Guillou S."/>
            <person name="Cros-Aarteil S."/>
            <person name="Calhoun S."/>
            <person name="Haridas S."/>
            <person name="Kuo A."/>
            <person name="Mondo S."/>
            <person name="Pangilinan J."/>
            <person name="Riley R."/>
            <person name="Labutti K."/>
            <person name="Andreopoulos B."/>
            <person name="Lipzen A."/>
            <person name="Chen C."/>
            <person name="Yanf M."/>
            <person name="Daum C."/>
            <person name="Ng V."/>
            <person name="Clum A."/>
            <person name="Ohm R."/>
            <person name="Martin F."/>
            <person name="Silar P."/>
            <person name="Natvig D."/>
            <person name="Lalanne C."/>
            <person name="Gautier V."/>
            <person name="Ament-Velasquez S.L."/>
            <person name="Kruys A."/>
            <person name="Hutchinson M.I."/>
            <person name="Powell A.J."/>
            <person name="Barry K."/>
            <person name="Miller A.N."/>
            <person name="Grigoriev I.V."/>
            <person name="Debuchy R."/>
            <person name="Gladieux P."/>
            <person name="Thoren M.H."/>
            <person name="Johannesson H."/>
        </authorList>
    </citation>
    <scope>NUCLEOTIDE SEQUENCE</scope>
    <source>
        <strain evidence="9">CBS 141.50</strain>
    </source>
</reference>
<dbReference type="Pfam" id="PF21509">
    <property type="entry name" value="Ezh2-like__CXC_fung"/>
    <property type="match status" value="1"/>
</dbReference>
<feature type="compositionally biased region" description="Basic residues" evidence="6">
    <location>
        <begin position="978"/>
        <end position="992"/>
    </location>
</feature>
<dbReference type="InterPro" id="IPR040968">
    <property type="entry name" value="EZH2_MCSS_fung"/>
</dbReference>
<proteinExistence type="predicted"/>
<feature type="compositionally biased region" description="Pro residues" evidence="6">
    <location>
        <begin position="156"/>
        <end position="165"/>
    </location>
</feature>
<feature type="compositionally biased region" description="Gly residues" evidence="6">
    <location>
        <begin position="1284"/>
        <end position="1293"/>
    </location>
</feature>
<dbReference type="InterPro" id="IPR040595">
    <property type="entry name" value="EZH2_N"/>
</dbReference>
<feature type="compositionally biased region" description="Basic residues" evidence="6">
    <location>
        <begin position="1140"/>
        <end position="1159"/>
    </location>
</feature>
<name>A0AAN6UV26_9PEZI</name>
<keyword evidence="4" id="KW-0805">Transcription regulation</keyword>
<evidence type="ECO:0000259" key="7">
    <source>
        <dbReference type="PROSITE" id="PS50280"/>
    </source>
</evidence>
<feature type="compositionally biased region" description="Polar residues" evidence="6">
    <location>
        <begin position="1106"/>
        <end position="1134"/>
    </location>
</feature>
<evidence type="ECO:0000256" key="4">
    <source>
        <dbReference type="ARBA" id="ARBA00023015"/>
    </source>
</evidence>
<dbReference type="InterPro" id="IPR045318">
    <property type="entry name" value="EZH1/2-like"/>
</dbReference>
<dbReference type="Pfam" id="PF18600">
    <property type="entry name" value="Ezh2_MCSS_fung"/>
    <property type="match status" value="1"/>
</dbReference>